<protein>
    <submittedName>
        <fullName evidence="2">Uncharacterized protein</fullName>
    </submittedName>
</protein>
<feature type="region of interest" description="Disordered" evidence="1">
    <location>
        <begin position="1"/>
        <end position="69"/>
    </location>
</feature>
<comment type="caution">
    <text evidence="2">The sequence shown here is derived from an EMBL/GenBank/DDBJ whole genome shotgun (WGS) entry which is preliminary data.</text>
</comment>
<proteinExistence type="predicted"/>
<dbReference type="AlphaFoldDB" id="A0A841IUP9"/>
<gene>
    <name evidence="2" type="ORF">FHS13_001839</name>
</gene>
<sequence length="69" mass="7706">MGSFSTVNKSPRVYPHSPKPLSTGQAKPTEENHHRDRTQNPAPETAHTPQTDHQNDTLRQSTCPPRPPL</sequence>
<dbReference type="Proteomes" id="UP000536604">
    <property type="component" value="Unassembled WGS sequence"/>
</dbReference>
<accession>A0A841IUP9</accession>
<name>A0A841IUP9_9ACTN</name>
<organism evidence="2 3">
    <name type="scientific">Nocardiopsis algeriensis</name>
    <dbReference type="NCBI Taxonomy" id="1478215"/>
    <lineage>
        <taxon>Bacteria</taxon>
        <taxon>Bacillati</taxon>
        <taxon>Actinomycetota</taxon>
        <taxon>Actinomycetes</taxon>
        <taxon>Streptosporangiales</taxon>
        <taxon>Nocardiopsidaceae</taxon>
        <taxon>Nocardiopsis</taxon>
    </lineage>
</organism>
<feature type="compositionally biased region" description="Polar residues" evidence="1">
    <location>
        <begin position="39"/>
        <end position="63"/>
    </location>
</feature>
<dbReference type="EMBL" id="JACHJO010000005">
    <property type="protein sequence ID" value="MBB6119888.1"/>
    <property type="molecule type" value="Genomic_DNA"/>
</dbReference>
<feature type="compositionally biased region" description="Basic and acidic residues" evidence="1">
    <location>
        <begin position="28"/>
        <end position="38"/>
    </location>
</feature>
<keyword evidence="3" id="KW-1185">Reference proteome</keyword>
<evidence type="ECO:0000313" key="3">
    <source>
        <dbReference type="Proteomes" id="UP000536604"/>
    </source>
</evidence>
<reference evidence="2 3" key="1">
    <citation type="submission" date="2020-08" db="EMBL/GenBank/DDBJ databases">
        <title>Genomic Encyclopedia of Type Strains, Phase III (KMG-III): the genomes of soil and plant-associated and newly described type strains.</title>
        <authorList>
            <person name="Whitman W."/>
        </authorList>
    </citation>
    <scope>NUCLEOTIDE SEQUENCE [LARGE SCALE GENOMIC DNA]</scope>
    <source>
        <strain evidence="2 3">CECT 8712</strain>
    </source>
</reference>
<evidence type="ECO:0000256" key="1">
    <source>
        <dbReference type="SAM" id="MobiDB-lite"/>
    </source>
</evidence>
<evidence type="ECO:0000313" key="2">
    <source>
        <dbReference type="EMBL" id="MBB6119888.1"/>
    </source>
</evidence>